<dbReference type="InterPro" id="IPR000847">
    <property type="entry name" value="LysR_HTH_N"/>
</dbReference>
<feature type="domain" description="HTH lysR-type" evidence="5">
    <location>
        <begin position="1"/>
        <end position="58"/>
    </location>
</feature>
<evidence type="ECO:0000256" key="1">
    <source>
        <dbReference type="ARBA" id="ARBA00009437"/>
    </source>
</evidence>
<dbReference type="PANTHER" id="PTHR30126">
    <property type="entry name" value="HTH-TYPE TRANSCRIPTIONAL REGULATOR"/>
    <property type="match status" value="1"/>
</dbReference>
<evidence type="ECO:0000313" key="6">
    <source>
        <dbReference type="EMBL" id="RQW65057.1"/>
    </source>
</evidence>
<dbReference type="PRINTS" id="PR00039">
    <property type="entry name" value="HTHLYSR"/>
</dbReference>
<dbReference type="Pfam" id="PF00126">
    <property type="entry name" value="HTH_1"/>
    <property type="match status" value="1"/>
</dbReference>
<sequence length="296" mass="33707">MDVKVFRTFLELANVRHFGRAAENLYLTQAAVSARIKQLETYFDTQLFTRDRNNIKLTSAGERLVNYAEIMVTTLQQAKAELSMQSGKDLQLKLGGTPNVWDAYLQNCLSEVTDTFVGYGFIAEVMSREQLHRGLIDRTLDMAFAFDPIKVDELESKKVADIMLTLVSTEPFDDASDVFSHQYVYVDWGSRFSSEHNERHPDMKAPFLRTSTARIALDYILEKGGSAYIPQSMVTPFVDSKQLHVVSNVERWRWPIYLSYRKNSSSLEAITQVKELVRSIDPLTGYTVQQAGEMSS</sequence>
<dbReference type="SUPFAM" id="SSF46785">
    <property type="entry name" value="Winged helix' DNA-binding domain"/>
    <property type="match status" value="1"/>
</dbReference>
<keyword evidence="2" id="KW-0805">Transcription regulation</keyword>
<dbReference type="FunFam" id="1.10.10.10:FF:000001">
    <property type="entry name" value="LysR family transcriptional regulator"/>
    <property type="match status" value="1"/>
</dbReference>
<evidence type="ECO:0000256" key="4">
    <source>
        <dbReference type="ARBA" id="ARBA00023163"/>
    </source>
</evidence>
<gene>
    <name evidence="6" type="ORF">EES38_03215</name>
</gene>
<dbReference type="Pfam" id="PF03466">
    <property type="entry name" value="LysR_substrate"/>
    <property type="match status" value="1"/>
</dbReference>
<comment type="caution">
    <text evidence="6">The sequence shown here is derived from an EMBL/GenBank/DDBJ whole genome shotgun (WGS) entry which is preliminary data.</text>
</comment>
<proteinExistence type="inferred from homology"/>
<keyword evidence="4" id="KW-0804">Transcription</keyword>
<dbReference type="InterPro" id="IPR036390">
    <property type="entry name" value="WH_DNA-bd_sf"/>
</dbReference>
<dbReference type="SUPFAM" id="SSF53850">
    <property type="entry name" value="Periplasmic binding protein-like II"/>
    <property type="match status" value="1"/>
</dbReference>
<accession>A0A3N9TLA8</accession>
<evidence type="ECO:0000313" key="7">
    <source>
        <dbReference type="Proteomes" id="UP000281112"/>
    </source>
</evidence>
<evidence type="ECO:0000256" key="2">
    <source>
        <dbReference type="ARBA" id="ARBA00023015"/>
    </source>
</evidence>
<keyword evidence="3" id="KW-0238">DNA-binding</keyword>
<dbReference type="AlphaFoldDB" id="A0A3N9TLA8"/>
<dbReference type="PROSITE" id="PS50931">
    <property type="entry name" value="HTH_LYSR"/>
    <property type="match status" value="1"/>
</dbReference>
<dbReference type="RefSeq" id="WP_124935710.1">
    <property type="nucleotide sequence ID" value="NZ_RJVQ01000001.1"/>
</dbReference>
<dbReference type="GO" id="GO:0000976">
    <property type="term" value="F:transcription cis-regulatory region binding"/>
    <property type="evidence" value="ECO:0007669"/>
    <property type="project" value="TreeGrafter"/>
</dbReference>
<name>A0A3N9TLA8_9VIBR</name>
<dbReference type="InterPro" id="IPR036388">
    <property type="entry name" value="WH-like_DNA-bd_sf"/>
</dbReference>
<dbReference type="GO" id="GO:0003700">
    <property type="term" value="F:DNA-binding transcription factor activity"/>
    <property type="evidence" value="ECO:0007669"/>
    <property type="project" value="InterPro"/>
</dbReference>
<protein>
    <submittedName>
        <fullName evidence="6">LysR family transcriptional regulator</fullName>
    </submittedName>
</protein>
<evidence type="ECO:0000259" key="5">
    <source>
        <dbReference type="PROSITE" id="PS50931"/>
    </source>
</evidence>
<dbReference type="Proteomes" id="UP000281112">
    <property type="component" value="Unassembled WGS sequence"/>
</dbReference>
<dbReference type="PANTHER" id="PTHR30126:SF21">
    <property type="entry name" value="TRANSCRIPTIONAL REGULATOR-RELATED"/>
    <property type="match status" value="1"/>
</dbReference>
<evidence type="ECO:0000256" key="3">
    <source>
        <dbReference type="ARBA" id="ARBA00023125"/>
    </source>
</evidence>
<comment type="similarity">
    <text evidence="1">Belongs to the LysR transcriptional regulatory family.</text>
</comment>
<organism evidence="6 7">
    <name type="scientific">Vibrio viridaestus</name>
    <dbReference type="NCBI Taxonomy" id="2487322"/>
    <lineage>
        <taxon>Bacteria</taxon>
        <taxon>Pseudomonadati</taxon>
        <taxon>Pseudomonadota</taxon>
        <taxon>Gammaproteobacteria</taxon>
        <taxon>Vibrionales</taxon>
        <taxon>Vibrionaceae</taxon>
        <taxon>Vibrio</taxon>
    </lineage>
</organism>
<dbReference type="EMBL" id="RJVQ01000001">
    <property type="protein sequence ID" value="RQW65057.1"/>
    <property type="molecule type" value="Genomic_DNA"/>
</dbReference>
<dbReference type="OrthoDB" id="9786526at2"/>
<keyword evidence="7" id="KW-1185">Reference proteome</keyword>
<dbReference type="InterPro" id="IPR005119">
    <property type="entry name" value="LysR_subst-bd"/>
</dbReference>
<reference evidence="6 7" key="1">
    <citation type="submission" date="2018-11" db="EMBL/GenBank/DDBJ databases">
        <title>Vibrio LJC006 sp. nov., isolated from seawater during the bloom of the enteromorpha.</title>
        <authorList>
            <person name="Liang J."/>
        </authorList>
    </citation>
    <scope>NUCLEOTIDE SEQUENCE [LARGE SCALE GENOMIC DNA]</scope>
    <source>
        <strain evidence="6 7">LJC006</strain>
    </source>
</reference>
<dbReference type="Gene3D" id="1.10.10.10">
    <property type="entry name" value="Winged helix-like DNA-binding domain superfamily/Winged helix DNA-binding domain"/>
    <property type="match status" value="1"/>
</dbReference>